<dbReference type="Pfam" id="PF00650">
    <property type="entry name" value="CRAL_TRIO"/>
    <property type="match status" value="1"/>
</dbReference>
<dbReference type="PANTHER" id="PTHR45657">
    <property type="entry name" value="CRAL-TRIO DOMAIN-CONTAINING PROTEIN YKL091C-RELATED"/>
    <property type="match status" value="1"/>
</dbReference>
<evidence type="ECO:0000313" key="3">
    <source>
        <dbReference type="Proteomes" id="UP000275385"/>
    </source>
</evidence>
<dbReference type="SMART" id="SM01100">
    <property type="entry name" value="CRAL_TRIO_N"/>
    <property type="match status" value="1"/>
</dbReference>
<dbReference type="OrthoDB" id="30289at2759"/>
<dbReference type="PROSITE" id="PS50191">
    <property type="entry name" value="CRAL_TRIO"/>
    <property type="match status" value="1"/>
</dbReference>
<comment type="caution">
    <text evidence="2">The sequence shown here is derived from an EMBL/GenBank/DDBJ whole genome shotgun (WGS) entry which is preliminary data.</text>
</comment>
<dbReference type="Pfam" id="PF03765">
    <property type="entry name" value="CRAL_TRIO_N"/>
    <property type="match status" value="1"/>
</dbReference>
<sequence>MTSRSSTSGSVHKVDTTASAVPSIGYPNQHLGHLTTQEAETFEGFKLFLQEKGLYQPGPPASHDDATLLRFLRARRWVIQDAYQQFADTEKWRKANNLENLYNTIDLDAYEQSRRLYPQWTGRTDKRGIPLYLFEIRHLDSKTISTYEKDTAKDKHLASLSDGQTPPKLLRLFALYENLTRFAQPLCTNLPNRPFPETPITLSTNIVDVSGVSLRQFWNLKAHMQAASTLATAHYPETLDRIFIIGAPMFFSTVWGWIKRWFDPITVSKIFILGSHEVKSTLEGFIETRNIPRQYGGELDFNWGEMPNLDPLIVETASWENGFTAFPKGPMYWRPLAGDEGRLECVAVGTEGGKERLVRVCTIQRIYQGDLVDAKTEGNGAVPDVGGLSLEEKAAPTA</sequence>
<name>A0A420YIE2_9PEZI</name>
<dbReference type="Gene3D" id="3.40.525.10">
    <property type="entry name" value="CRAL-TRIO lipid binding domain"/>
    <property type="match status" value="1"/>
</dbReference>
<protein>
    <recommendedName>
        <fullName evidence="1">CRAL-TRIO domain-containing protein</fullName>
    </recommendedName>
</protein>
<dbReference type="Gene3D" id="1.10.8.20">
    <property type="entry name" value="N-terminal domain of phosphatidylinositol transfer protein sec14p"/>
    <property type="match status" value="1"/>
</dbReference>
<dbReference type="InterPro" id="IPR051026">
    <property type="entry name" value="PI/PC_transfer"/>
</dbReference>
<dbReference type="InterPro" id="IPR036865">
    <property type="entry name" value="CRAL-TRIO_dom_sf"/>
</dbReference>
<proteinExistence type="predicted"/>
<dbReference type="EMBL" id="QVQW01000008">
    <property type="protein sequence ID" value="RKU47640.1"/>
    <property type="molecule type" value="Genomic_DNA"/>
</dbReference>
<dbReference type="PANTHER" id="PTHR45657:SF3">
    <property type="entry name" value="TRANSPORTER, PUTATIVE (AFU_ORTHOLOGUE AFUA_5G09260)-RELATED"/>
    <property type="match status" value="1"/>
</dbReference>
<dbReference type="InterPro" id="IPR001251">
    <property type="entry name" value="CRAL-TRIO_dom"/>
</dbReference>
<dbReference type="Proteomes" id="UP000275385">
    <property type="component" value="Unassembled WGS sequence"/>
</dbReference>
<dbReference type="AlphaFoldDB" id="A0A420YIE2"/>
<dbReference type="SUPFAM" id="SSF46938">
    <property type="entry name" value="CRAL/TRIO N-terminal domain"/>
    <property type="match status" value="1"/>
</dbReference>
<reference evidence="2 3" key="1">
    <citation type="submission" date="2018-08" db="EMBL/GenBank/DDBJ databases">
        <title>Draft genome of the lignicolous fungus Coniochaeta pulveracea.</title>
        <authorList>
            <person name="Borstlap C.J."/>
            <person name="De Witt R.N."/>
            <person name="Botha A."/>
            <person name="Volschenk H."/>
        </authorList>
    </citation>
    <scope>NUCLEOTIDE SEQUENCE [LARGE SCALE GENOMIC DNA]</scope>
    <source>
        <strain evidence="2 3">CAB683</strain>
    </source>
</reference>
<dbReference type="InterPro" id="IPR036273">
    <property type="entry name" value="CRAL/TRIO_N_dom_sf"/>
</dbReference>
<dbReference type="CDD" id="cd00170">
    <property type="entry name" value="SEC14"/>
    <property type="match status" value="1"/>
</dbReference>
<dbReference type="SUPFAM" id="SSF52087">
    <property type="entry name" value="CRAL/TRIO domain"/>
    <property type="match status" value="1"/>
</dbReference>
<dbReference type="InterPro" id="IPR011074">
    <property type="entry name" value="CRAL/TRIO_N_dom"/>
</dbReference>
<keyword evidence="3" id="KW-1185">Reference proteome</keyword>
<evidence type="ECO:0000313" key="2">
    <source>
        <dbReference type="EMBL" id="RKU47640.1"/>
    </source>
</evidence>
<feature type="domain" description="CRAL-TRIO" evidence="1">
    <location>
        <begin position="109"/>
        <end position="303"/>
    </location>
</feature>
<dbReference type="STRING" id="177199.A0A420YIE2"/>
<organism evidence="2 3">
    <name type="scientific">Coniochaeta pulveracea</name>
    <dbReference type="NCBI Taxonomy" id="177199"/>
    <lineage>
        <taxon>Eukaryota</taxon>
        <taxon>Fungi</taxon>
        <taxon>Dikarya</taxon>
        <taxon>Ascomycota</taxon>
        <taxon>Pezizomycotina</taxon>
        <taxon>Sordariomycetes</taxon>
        <taxon>Sordariomycetidae</taxon>
        <taxon>Coniochaetales</taxon>
        <taxon>Coniochaetaceae</taxon>
        <taxon>Coniochaeta</taxon>
    </lineage>
</organism>
<gene>
    <name evidence="2" type="ORF">DL546_008716</name>
</gene>
<dbReference type="SMART" id="SM00516">
    <property type="entry name" value="SEC14"/>
    <property type="match status" value="1"/>
</dbReference>
<accession>A0A420YIE2</accession>
<evidence type="ECO:0000259" key="1">
    <source>
        <dbReference type="PROSITE" id="PS50191"/>
    </source>
</evidence>